<dbReference type="EMBL" id="CP025570">
    <property type="protein sequence ID" value="AZZ38802.1"/>
    <property type="molecule type" value="Genomic_DNA"/>
</dbReference>
<dbReference type="Pfam" id="PF00586">
    <property type="entry name" value="AIRS"/>
    <property type="match status" value="1"/>
</dbReference>
<dbReference type="RefSeq" id="WP_084149557.1">
    <property type="nucleotide sequence ID" value="NZ_CP025570.1"/>
</dbReference>
<accession>A0A448P183</accession>
<name>A0A448P183_9ACTN</name>
<evidence type="ECO:0000256" key="10">
    <source>
        <dbReference type="ARBA" id="ARBA00022840"/>
    </source>
</evidence>
<evidence type="ECO:0000259" key="18">
    <source>
        <dbReference type="Pfam" id="PF02769"/>
    </source>
</evidence>
<feature type="domain" description="PurM-like N-terminal" evidence="17">
    <location>
        <begin position="85"/>
        <end position="190"/>
    </location>
</feature>
<dbReference type="HAMAP" id="MF_00741">
    <property type="entry name" value="AIRS"/>
    <property type="match status" value="1"/>
</dbReference>
<dbReference type="GO" id="GO:0004637">
    <property type="term" value="F:phosphoribosylamine-glycine ligase activity"/>
    <property type="evidence" value="ECO:0007669"/>
    <property type="project" value="TreeGrafter"/>
</dbReference>
<proteinExistence type="inferred from homology"/>
<comment type="catalytic activity">
    <reaction evidence="14 15">
        <text>2-formamido-N(1)-(5-O-phospho-beta-D-ribosyl)acetamidine + ATP = 5-amino-1-(5-phospho-beta-D-ribosyl)imidazole + ADP + phosphate + H(+)</text>
        <dbReference type="Rhea" id="RHEA:23032"/>
        <dbReference type="ChEBI" id="CHEBI:15378"/>
        <dbReference type="ChEBI" id="CHEBI:30616"/>
        <dbReference type="ChEBI" id="CHEBI:43474"/>
        <dbReference type="ChEBI" id="CHEBI:137981"/>
        <dbReference type="ChEBI" id="CHEBI:147287"/>
        <dbReference type="ChEBI" id="CHEBI:456216"/>
        <dbReference type="EC" id="6.3.3.1"/>
    </reaction>
</comment>
<reference evidence="20 21" key="2">
    <citation type="submission" date="2018-12" db="EMBL/GenBank/DDBJ databases">
        <authorList>
            <consortium name="Pathogen Informatics"/>
        </authorList>
    </citation>
    <scope>NUCLEOTIDE SEQUENCE [LARGE SCALE GENOMIC DNA]</scope>
    <source>
        <strain evidence="20 21">NCTC13652</strain>
    </source>
</reference>
<dbReference type="InterPro" id="IPR036676">
    <property type="entry name" value="PurM-like_C_sf"/>
</dbReference>
<keyword evidence="21" id="KW-1185">Reference proteome</keyword>
<organism evidence="20 21">
    <name type="scientific">Acidipropionibacterium jensenii</name>
    <dbReference type="NCBI Taxonomy" id="1749"/>
    <lineage>
        <taxon>Bacteria</taxon>
        <taxon>Bacillati</taxon>
        <taxon>Actinomycetota</taxon>
        <taxon>Actinomycetes</taxon>
        <taxon>Propionibacteriales</taxon>
        <taxon>Propionibacteriaceae</taxon>
        <taxon>Acidipropionibacterium</taxon>
    </lineage>
</organism>
<dbReference type="Gene3D" id="3.30.1330.10">
    <property type="entry name" value="PurM-like, N-terminal domain"/>
    <property type="match status" value="1"/>
</dbReference>
<dbReference type="SUPFAM" id="SSF56042">
    <property type="entry name" value="PurM C-terminal domain-like"/>
    <property type="match status" value="1"/>
</dbReference>
<keyword evidence="6 15" id="KW-0963">Cytoplasm</keyword>
<evidence type="ECO:0000256" key="5">
    <source>
        <dbReference type="ARBA" id="ARBA00020367"/>
    </source>
</evidence>
<dbReference type="Proteomes" id="UP000277858">
    <property type="component" value="Chromosome"/>
</dbReference>
<evidence type="ECO:0000256" key="6">
    <source>
        <dbReference type="ARBA" id="ARBA00022490"/>
    </source>
</evidence>
<evidence type="ECO:0000256" key="2">
    <source>
        <dbReference type="ARBA" id="ARBA00004686"/>
    </source>
</evidence>
<dbReference type="Gene3D" id="3.90.650.10">
    <property type="entry name" value="PurM-like C-terminal domain"/>
    <property type="match status" value="1"/>
</dbReference>
<evidence type="ECO:0000313" key="20">
    <source>
        <dbReference type="EMBL" id="VEI03905.1"/>
    </source>
</evidence>
<evidence type="ECO:0000256" key="9">
    <source>
        <dbReference type="ARBA" id="ARBA00022755"/>
    </source>
</evidence>
<evidence type="ECO:0000256" key="1">
    <source>
        <dbReference type="ARBA" id="ARBA00004496"/>
    </source>
</evidence>
<evidence type="ECO:0000259" key="17">
    <source>
        <dbReference type="Pfam" id="PF00586"/>
    </source>
</evidence>
<dbReference type="GO" id="GO:0005524">
    <property type="term" value="F:ATP binding"/>
    <property type="evidence" value="ECO:0007669"/>
    <property type="project" value="UniProtKB-KW"/>
</dbReference>
<dbReference type="InterPro" id="IPR036921">
    <property type="entry name" value="PurM-like_N_sf"/>
</dbReference>
<dbReference type="OrthoDB" id="9777881at2"/>
<feature type="domain" description="PurM-like C-terminal" evidence="18">
    <location>
        <begin position="203"/>
        <end position="367"/>
    </location>
</feature>
<dbReference type="GO" id="GO:0005829">
    <property type="term" value="C:cytosol"/>
    <property type="evidence" value="ECO:0007669"/>
    <property type="project" value="TreeGrafter"/>
</dbReference>
<evidence type="ECO:0000313" key="19">
    <source>
        <dbReference type="EMBL" id="AZZ38802.1"/>
    </source>
</evidence>
<dbReference type="PANTHER" id="PTHR10520:SF12">
    <property type="entry name" value="TRIFUNCTIONAL PURINE BIOSYNTHETIC PROTEIN ADENOSINE-3"/>
    <property type="match status" value="1"/>
</dbReference>
<keyword evidence="7 15" id="KW-0436">Ligase</keyword>
<comment type="pathway">
    <text evidence="2 15">Purine metabolism; IMP biosynthesis via de novo pathway; 5-amino-1-(5-phospho-D-ribosyl)imidazole from N(2)-formyl-N(1)-(5-phospho-D-ribosyl)glycinamide: step 2/2.</text>
</comment>
<dbReference type="NCBIfam" id="TIGR00878">
    <property type="entry name" value="purM"/>
    <property type="match status" value="1"/>
</dbReference>
<reference evidence="22" key="1">
    <citation type="submission" date="2017-12" db="EMBL/GenBank/DDBJ databases">
        <title>Whole genome sequencing of Acidipropionibacterium jensenii strains JS279 and JS280.</title>
        <authorList>
            <person name="Deptula P."/>
            <person name="Laine P."/>
            <person name="Smolander O.-P."/>
            <person name="Paulin L."/>
            <person name="Auvinen P."/>
            <person name="Varmanen P."/>
        </authorList>
    </citation>
    <scope>NUCLEOTIDE SEQUENCE [LARGE SCALE GENOMIC DNA]</scope>
    <source>
        <strain evidence="22">JS280</strain>
    </source>
</reference>
<evidence type="ECO:0000256" key="8">
    <source>
        <dbReference type="ARBA" id="ARBA00022741"/>
    </source>
</evidence>
<dbReference type="GO" id="GO:0004641">
    <property type="term" value="F:phosphoribosylformylglycinamidine cyclo-ligase activity"/>
    <property type="evidence" value="ECO:0007669"/>
    <property type="project" value="UniProtKB-UniRule"/>
</dbReference>
<evidence type="ECO:0000256" key="12">
    <source>
        <dbReference type="ARBA" id="ARBA00032931"/>
    </source>
</evidence>
<dbReference type="Pfam" id="PF02769">
    <property type="entry name" value="AIRS_C"/>
    <property type="match status" value="1"/>
</dbReference>
<feature type="region of interest" description="Disordered" evidence="16">
    <location>
        <begin position="1"/>
        <end position="32"/>
    </location>
</feature>
<comment type="subcellular location">
    <subcellularLocation>
        <location evidence="1 15">Cytoplasm</location>
    </subcellularLocation>
</comment>
<dbReference type="FunFam" id="3.90.650.10:FF:000011">
    <property type="entry name" value="Phosphoribosylformylglycinamidine cyclo-ligase"/>
    <property type="match status" value="1"/>
</dbReference>
<dbReference type="FunFam" id="3.30.1330.10:FF:000001">
    <property type="entry name" value="Phosphoribosylformylglycinamidine cyclo-ligase"/>
    <property type="match status" value="1"/>
</dbReference>
<evidence type="ECO:0000256" key="16">
    <source>
        <dbReference type="SAM" id="MobiDB-lite"/>
    </source>
</evidence>
<keyword evidence="9 15" id="KW-0658">Purine biosynthesis</keyword>
<dbReference type="KEGG" id="aji:C0Z10_02515"/>
<evidence type="ECO:0000256" key="14">
    <source>
        <dbReference type="ARBA" id="ARBA00049057"/>
    </source>
</evidence>
<evidence type="ECO:0000256" key="15">
    <source>
        <dbReference type="HAMAP-Rule" id="MF_00741"/>
    </source>
</evidence>
<evidence type="ECO:0000313" key="21">
    <source>
        <dbReference type="Proteomes" id="UP000277858"/>
    </source>
</evidence>
<dbReference type="SUPFAM" id="SSF55326">
    <property type="entry name" value="PurM N-terminal domain-like"/>
    <property type="match status" value="1"/>
</dbReference>
<dbReference type="AlphaFoldDB" id="A0A448P183"/>
<sequence>MTPPSQSSSTQPSSPGPTSPESAQAGSGTPSAYARAGVDIEAGERAVELMKAHVAQTARPEVIGGLGGFAGFFDASALAHFRHPLLATSTDGVGTKVAIAQAMDVHDTIGFDLVGMLVDDLVVVGAEPWFVTDYIACGRVRPERIANVVKGIAQACEKAGCALLGGETAEHPGLLAADEYDVAGATTGAVEKDAVLGPDRIVEGDALLAVASSGLHSNGYSLVRSVLLGQAGWKLEKVVPDLGRSLGEELLTPTTVYAADLLALIGAVEVHAMSHITGGGLANNLARVIPDGLEATVDRSTWAPAPIFRLVQEVGRISRPDIEETLNMGVGMIVVLPADRVETAVTFLAGRGLTAWQCGSMSSRGHDDAGAVQLVGDYRSL</sequence>
<dbReference type="GO" id="GO:0006189">
    <property type="term" value="P:'de novo' IMP biosynthetic process"/>
    <property type="evidence" value="ECO:0007669"/>
    <property type="project" value="UniProtKB-UniRule"/>
</dbReference>
<dbReference type="Proteomes" id="UP000285875">
    <property type="component" value="Chromosome"/>
</dbReference>
<evidence type="ECO:0000256" key="4">
    <source>
        <dbReference type="ARBA" id="ARBA00013047"/>
    </source>
</evidence>
<dbReference type="PANTHER" id="PTHR10520">
    <property type="entry name" value="TRIFUNCTIONAL PURINE BIOSYNTHETIC PROTEIN ADENOSINE-3-RELATED"/>
    <property type="match status" value="1"/>
</dbReference>
<evidence type="ECO:0000256" key="13">
    <source>
        <dbReference type="ARBA" id="ARBA00033093"/>
    </source>
</evidence>
<evidence type="ECO:0000256" key="7">
    <source>
        <dbReference type="ARBA" id="ARBA00022598"/>
    </source>
</evidence>
<comment type="similarity">
    <text evidence="3 15">Belongs to the AIR synthase family.</text>
</comment>
<dbReference type="EC" id="6.3.3.1" evidence="4 15"/>
<dbReference type="UniPathway" id="UPA00074">
    <property type="reaction ID" value="UER00129"/>
</dbReference>
<dbReference type="InterPro" id="IPR010918">
    <property type="entry name" value="PurM-like_C_dom"/>
</dbReference>
<dbReference type="GO" id="GO:0046084">
    <property type="term" value="P:adenine biosynthetic process"/>
    <property type="evidence" value="ECO:0007669"/>
    <property type="project" value="TreeGrafter"/>
</dbReference>
<protein>
    <recommendedName>
        <fullName evidence="5 15">Phosphoribosylformylglycinamidine cyclo-ligase</fullName>
        <ecNumber evidence="4 15">6.3.3.1</ecNumber>
    </recommendedName>
    <alternativeName>
        <fullName evidence="12 15">AIR synthase</fullName>
    </alternativeName>
    <alternativeName>
        <fullName evidence="13 15">AIRS</fullName>
    </alternativeName>
    <alternativeName>
        <fullName evidence="11 15">Phosphoribosyl-aminoimidazole synthetase</fullName>
    </alternativeName>
</protein>
<reference evidence="19" key="3">
    <citation type="journal article" date="2019" name="Microorganisms">
        <title>Red-Brown Pigmentation of Acidipropionibacterium jensenii Is Tied to Haemolytic Activity and cyl-Like Gene Cluster.</title>
        <authorList>
            <person name="Deptula P."/>
            <person name="Loivamaa I."/>
            <person name="Smolander O.P."/>
            <person name="Laine P."/>
            <person name="Roberts R.J."/>
            <person name="Piironen V."/>
            <person name="Paulin L."/>
            <person name="Savijoki K."/>
            <person name="Auvinen P."/>
            <person name="Varmanen P."/>
        </authorList>
    </citation>
    <scope>NUCLEOTIDE SEQUENCE</scope>
    <source>
        <strain evidence="19">JS280</strain>
    </source>
</reference>
<gene>
    <name evidence="15 20" type="primary">purM</name>
    <name evidence="19" type="ORF">C0Z10_02515</name>
    <name evidence="20" type="ORF">NCTC13652_02119</name>
</gene>
<feature type="compositionally biased region" description="Low complexity" evidence="16">
    <location>
        <begin position="1"/>
        <end position="13"/>
    </location>
</feature>
<dbReference type="InterPro" id="IPR004733">
    <property type="entry name" value="PurM_cligase"/>
</dbReference>
<dbReference type="STRING" id="1122997.GCA_000425285_02128"/>
<dbReference type="EMBL" id="LR134473">
    <property type="protein sequence ID" value="VEI03905.1"/>
    <property type="molecule type" value="Genomic_DNA"/>
</dbReference>
<evidence type="ECO:0000256" key="3">
    <source>
        <dbReference type="ARBA" id="ARBA00010280"/>
    </source>
</evidence>
<evidence type="ECO:0000313" key="22">
    <source>
        <dbReference type="Proteomes" id="UP000285875"/>
    </source>
</evidence>
<keyword evidence="8 15" id="KW-0547">Nucleotide-binding</keyword>
<dbReference type="InterPro" id="IPR016188">
    <property type="entry name" value="PurM-like_N"/>
</dbReference>
<evidence type="ECO:0000256" key="11">
    <source>
        <dbReference type="ARBA" id="ARBA00031908"/>
    </source>
</evidence>
<dbReference type="CDD" id="cd02196">
    <property type="entry name" value="PurM"/>
    <property type="match status" value="1"/>
</dbReference>
<keyword evidence="10 15" id="KW-0067">ATP-binding</keyword>